<sequence length="68" mass="7624">MNLNLRQAILQKVQDKSSEEIAKVIDDSIGGDEMALPGLGVLFEVIWEHSEQDVQKQLSDTLKNNLTE</sequence>
<keyword evidence="1 2" id="KW-0749">Sporulation</keyword>
<protein>
    <recommendedName>
        <fullName evidence="2">Small, acid-soluble spore protein I</fullName>
        <shortName evidence="2">SASP I</shortName>
    </recommendedName>
</protein>
<evidence type="ECO:0000313" key="3">
    <source>
        <dbReference type="EMBL" id="QGQ94645.1"/>
    </source>
</evidence>
<evidence type="ECO:0000256" key="1">
    <source>
        <dbReference type="ARBA" id="ARBA00022969"/>
    </source>
</evidence>
<comment type="subcellular location">
    <subcellularLocation>
        <location evidence="2">Spore core</location>
    </subcellularLocation>
</comment>
<dbReference type="Pfam" id="PF14098">
    <property type="entry name" value="SSPI"/>
    <property type="match status" value="1"/>
</dbReference>
<dbReference type="AlphaFoldDB" id="A0A6B8RGD3"/>
<dbReference type="OrthoDB" id="2453696at2"/>
<evidence type="ECO:0000256" key="2">
    <source>
        <dbReference type="HAMAP-Rule" id="MF_00669"/>
    </source>
</evidence>
<dbReference type="RefSeq" id="WP_155699652.1">
    <property type="nucleotide sequence ID" value="NZ_CP034235.1"/>
</dbReference>
<accession>A0A6B8RGD3</accession>
<organism evidence="3 4">
    <name type="scientific">Paenibacillus psychroresistens</name>
    <dbReference type="NCBI Taxonomy" id="1778678"/>
    <lineage>
        <taxon>Bacteria</taxon>
        <taxon>Bacillati</taxon>
        <taxon>Bacillota</taxon>
        <taxon>Bacilli</taxon>
        <taxon>Bacillales</taxon>
        <taxon>Paenibacillaceae</taxon>
        <taxon>Paenibacillus</taxon>
    </lineage>
</organism>
<dbReference type="Proteomes" id="UP000426246">
    <property type="component" value="Chromosome"/>
</dbReference>
<gene>
    <name evidence="2 3" type="primary">sspI</name>
    <name evidence="3" type="ORF">EHS13_06965</name>
</gene>
<reference evidence="4" key="1">
    <citation type="submission" date="2018-11" db="EMBL/GenBank/DDBJ databases">
        <title>Complete genome sequence of Paenibacillus sp. ML311-T8.</title>
        <authorList>
            <person name="Nam Y.-D."/>
            <person name="Kang J."/>
            <person name="Chung W.-H."/>
            <person name="Park Y.S."/>
        </authorList>
    </citation>
    <scope>NUCLEOTIDE SEQUENCE [LARGE SCALE GENOMIC DNA]</scope>
    <source>
        <strain evidence="4">ML311-T8</strain>
    </source>
</reference>
<dbReference type="GO" id="GO:0030435">
    <property type="term" value="P:sporulation resulting in formation of a cellular spore"/>
    <property type="evidence" value="ECO:0007669"/>
    <property type="project" value="UniProtKB-KW"/>
</dbReference>
<comment type="similarity">
    <text evidence="2">Belongs to the SspI family.</text>
</comment>
<dbReference type="InterPro" id="IPR017525">
    <property type="entry name" value="SspI"/>
</dbReference>
<name>A0A6B8RGD3_9BACL</name>
<dbReference type="EMBL" id="CP034235">
    <property type="protein sequence ID" value="QGQ94645.1"/>
    <property type="molecule type" value="Genomic_DNA"/>
</dbReference>
<dbReference type="KEGG" id="ppsc:EHS13_06965"/>
<keyword evidence="4" id="KW-1185">Reference proteome</keyword>
<dbReference type="HAMAP" id="MF_00669">
    <property type="entry name" value="SspI"/>
    <property type="match status" value="1"/>
</dbReference>
<dbReference type="GO" id="GO:0030436">
    <property type="term" value="P:asexual sporulation"/>
    <property type="evidence" value="ECO:0007669"/>
    <property type="project" value="UniProtKB-UniRule"/>
</dbReference>
<evidence type="ECO:0000313" key="4">
    <source>
        <dbReference type="Proteomes" id="UP000426246"/>
    </source>
</evidence>
<proteinExistence type="evidence at transcript level"/>
<dbReference type="NCBIfam" id="TIGR03092">
    <property type="entry name" value="SASP_sspI"/>
    <property type="match status" value="1"/>
</dbReference>
<comment type="induction">
    <text evidence="2">Expressed only in the forespore compartment of sporulating cells.</text>
</comment>